<dbReference type="PANTHER" id="PTHR39335:SF1">
    <property type="entry name" value="BLL4220 PROTEIN"/>
    <property type="match status" value="1"/>
</dbReference>
<dbReference type="RefSeq" id="WP_164454716.1">
    <property type="nucleotide sequence ID" value="NZ_JAAIJQ010000077.1"/>
</dbReference>
<organism evidence="2 3">
    <name type="scientific">Thiorhodococcus minor</name>
    <dbReference type="NCBI Taxonomy" id="57489"/>
    <lineage>
        <taxon>Bacteria</taxon>
        <taxon>Pseudomonadati</taxon>
        <taxon>Pseudomonadota</taxon>
        <taxon>Gammaproteobacteria</taxon>
        <taxon>Chromatiales</taxon>
        <taxon>Chromatiaceae</taxon>
        <taxon>Thiorhodococcus</taxon>
    </lineage>
</organism>
<dbReference type="AlphaFoldDB" id="A0A6M0K758"/>
<comment type="caution">
    <text evidence="2">The sequence shown here is derived from an EMBL/GenBank/DDBJ whole genome shotgun (WGS) entry which is preliminary data.</text>
</comment>
<evidence type="ECO:0000256" key="1">
    <source>
        <dbReference type="SAM" id="SignalP"/>
    </source>
</evidence>
<keyword evidence="3" id="KW-1185">Reference proteome</keyword>
<proteinExistence type="predicted"/>
<accession>A0A6M0K758</accession>
<dbReference type="EMBL" id="JAAIJQ010000077">
    <property type="protein sequence ID" value="NEV64185.1"/>
    <property type="molecule type" value="Genomic_DNA"/>
</dbReference>
<keyword evidence="1" id="KW-0732">Signal</keyword>
<dbReference type="InterPro" id="IPR005297">
    <property type="entry name" value="Lipoprotein_repeat"/>
</dbReference>
<dbReference type="Pfam" id="PF03640">
    <property type="entry name" value="Lipoprotein_15"/>
    <property type="match status" value="1"/>
</dbReference>
<reference evidence="2 3" key="1">
    <citation type="submission" date="2020-02" db="EMBL/GenBank/DDBJ databases">
        <title>Genome sequences of Thiorhodococcus mannitoliphagus and Thiorhodococcus minor, purple sulfur photosynthetic bacteria in the gammaproteobacterial family, Chromatiaceae.</title>
        <authorList>
            <person name="Aviles F.A."/>
            <person name="Meyer T.E."/>
            <person name="Kyndt J.A."/>
        </authorList>
    </citation>
    <scope>NUCLEOTIDE SEQUENCE [LARGE SCALE GENOMIC DNA]</scope>
    <source>
        <strain evidence="2 3">DSM 11518</strain>
    </source>
</reference>
<dbReference type="Proteomes" id="UP000483379">
    <property type="component" value="Unassembled WGS sequence"/>
</dbReference>
<feature type="signal peptide" evidence="1">
    <location>
        <begin position="1"/>
        <end position="19"/>
    </location>
</feature>
<dbReference type="GO" id="GO:0043448">
    <property type="term" value="P:alkane catabolic process"/>
    <property type="evidence" value="ECO:0007669"/>
    <property type="project" value="TreeGrafter"/>
</dbReference>
<evidence type="ECO:0000313" key="2">
    <source>
        <dbReference type="EMBL" id="NEV64185.1"/>
    </source>
</evidence>
<sequence length="216" mass="23129">MRILITTLLALSFASAAQAEQAKQQPAQGYYYYPQPSFYGGYAPYGYQAPGYRTAQPKAPTAKTPAKAKAAEAATAKQAEPAKAEAAVAHAAVDPERYPVAEPEAIEAASGSFRVEEGRFGPVLADAEGRTLYVAFPQPRGATPCDPSCANLWRPYLAGAMASANGLFALVQRESGSRQWSYDGRPLYQWLGDQDAGEVTGDGVDGTWFAIRIRRG</sequence>
<evidence type="ECO:0000313" key="3">
    <source>
        <dbReference type="Proteomes" id="UP000483379"/>
    </source>
</evidence>
<feature type="chain" id="PRO_5026668658" evidence="1">
    <location>
        <begin position="20"/>
        <end position="216"/>
    </location>
</feature>
<name>A0A6M0K758_9GAMM</name>
<dbReference type="PANTHER" id="PTHR39335">
    <property type="entry name" value="BLL4220 PROTEIN"/>
    <property type="match status" value="1"/>
</dbReference>
<protein>
    <submittedName>
        <fullName evidence="2">Uncharacterized protein</fullName>
    </submittedName>
</protein>
<gene>
    <name evidence="2" type="ORF">G3446_20235</name>
</gene>